<organism evidence="2 3">
    <name type="scientific">Streptacidiphilus pinicola</name>
    <dbReference type="NCBI Taxonomy" id="2219663"/>
    <lineage>
        <taxon>Bacteria</taxon>
        <taxon>Bacillati</taxon>
        <taxon>Actinomycetota</taxon>
        <taxon>Actinomycetes</taxon>
        <taxon>Kitasatosporales</taxon>
        <taxon>Streptomycetaceae</taxon>
        <taxon>Streptacidiphilus</taxon>
    </lineage>
</organism>
<dbReference type="OrthoDB" id="13794at228398"/>
<comment type="caution">
    <text evidence="2">The sequence shown here is derived from an EMBL/GenBank/DDBJ whole genome shotgun (WGS) entry which is preliminary data.</text>
</comment>
<keyword evidence="1" id="KW-1133">Transmembrane helix</keyword>
<keyword evidence="3" id="KW-1185">Reference proteome</keyword>
<feature type="transmembrane region" description="Helical" evidence="1">
    <location>
        <begin position="40"/>
        <end position="59"/>
    </location>
</feature>
<name>A0A2X0IE48_9ACTN</name>
<evidence type="ECO:0000256" key="1">
    <source>
        <dbReference type="SAM" id="Phobius"/>
    </source>
</evidence>
<proteinExistence type="predicted"/>
<sequence length="201" mass="19428">MGGAGVIAWLLVLLCGGAGAYCAGRLCLRRAAPAAHRAADATEAVMGLGMAAMAAGLVTPTGVGVAVYGSAALASLVLAALATGHRAHHAYHLVGHGAMVYMTVAMAAAPPGSGSSDLAGMAGMPGMPERGVPAVTGALLVACVLVSVGAGLRLVTPTLTAPGGAGTAVGVAARPLWRAPALPDACRVVMGLSMATMLALL</sequence>
<dbReference type="InterPro" id="IPR033458">
    <property type="entry name" value="DUF5134"/>
</dbReference>
<dbReference type="AlphaFoldDB" id="A0A2X0IE48"/>
<feature type="transmembrane region" description="Helical" evidence="1">
    <location>
        <begin position="6"/>
        <end position="28"/>
    </location>
</feature>
<evidence type="ECO:0000313" key="2">
    <source>
        <dbReference type="EMBL" id="RAG81701.1"/>
    </source>
</evidence>
<dbReference type="Pfam" id="PF17197">
    <property type="entry name" value="DUF5134"/>
    <property type="match status" value="1"/>
</dbReference>
<protein>
    <submittedName>
        <fullName evidence="2">DUF5134 domain-containing protein</fullName>
    </submittedName>
</protein>
<feature type="transmembrane region" description="Helical" evidence="1">
    <location>
        <begin position="90"/>
        <end position="111"/>
    </location>
</feature>
<dbReference type="EMBL" id="QKYN01000144">
    <property type="protein sequence ID" value="RAG81701.1"/>
    <property type="molecule type" value="Genomic_DNA"/>
</dbReference>
<gene>
    <name evidence="2" type="ORF">DN069_31535</name>
</gene>
<feature type="transmembrane region" description="Helical" evidence="1">
    <location>
        <begin position="131"/>
        <end position="152"/>
    </location>
</feature>
<dbReference type="Proteomes" id="UP000248889">
    <property type="component" value="Unassembled WGS sequence"/>
</dbReference>
<evidence type="ECO:0000313" key="3">
    <source>
        <dbReference type="Proteomes" id="UP000248889"/>
    </source>
</evidence>
<dbReference type="RefSeq" id="WP_111506655.1">
    <property type="nucleotide sequence ID" value="NZ_QKYN01000144.1"/>
</dbReference>
<reference evidence="2 3" key="1">
    <citation type="submission" date="2018-06" db="EMBL/GenBank/DDBJ databases">
        <title>Streptacidiphilus pinicola sp. nov., isolated from pine grove soil.</title>
        <authorList>
            <person name="Roh S.G."/>
            <person name="Park S."/>
            <person name="Kim M.-K."/>
            <person name="Yun B.-R."/>
            <person name="Park J."/>
            <person name="Kim M.J."/>
            <person name="Kim Y.S."/>
            <person name="Kim S.B."/>
        </authorList>
    </citation>
    <scope>NUCLEOTIDE SEQUENCE [LARGE SCALE GENOMIC DNA]</scope>
    <source>
        <strain evidence="2 3">MMS16-CNU450</strain>
    </source>
</reference>
<keyword evidence="1" id="KW-0472">Membrane</keyword>
<feature type="transmembrane region" description="Helical" evidence="1">
    <location>
        <begin position="65"/>
        <end position="83"/>
    </location>
</feature>
<accession>A0A2X0IE48</accession>
<keyword evidence="1" id="KW-0812">Transmembrane</keyword>